<sequence>MHTLKGVIFSLSDVLAHKGSIDPDLFFETVKLLKFLISKEIQPVLVSNTPWIVNIKDGEKKPFQDYLSEFVGEKLPYYQGGKDIDYKQRSSAMRAILDQHGWSAPEVFYVGNTQEDVLAASNGGFPLLNAKWHGDNSPYGFEFASPKEIASFVDCCCITPKNWFWGIEIGKLRVYSIAPFAEYSRAYPQGAIYSTDAKQAVKQDTGNIRFWGLLMAARIHLSGIGTETNFVAPYPGHKTSSKKTKLMNAIAVVSGSLRARYLFDFIERHSDAEKSQTLRTTGGSPSSQNQLSTIKLNATPTRTGPQQLKYVNKPNLKGRTVLVVDDICTEGYSLEASRAFFEAAGANVILLSWLKTPGRNDYHAIEKITPAIKRPFSKFSPTSVREAIYSNSGNVLNRNADTEIAEAYEKYVSWDWPTTLS</sequence>
<dbReference type="InterPro" id="IPR029057">
    <property type="entry name" value="PRTase-like"/>
</dbReference>
<protein>
    <recommendedName>
        <fullName evidence="2">Phosphoribosyltransferase domain-containing protein</fullName>
    </recommendedName>
</protein>
<dbReference type="Gene3D" id="3.40.50.1000">
    <property type="entry name" value="HAD superfamily/HAD-like"/>
    <property type="match status" value="1"/>
</dbReference>
<organism evidence="1">
    <name type="scientific">marine sediment metagenome</name>
    <dbReference type="NCBI Taxonomy" id="412755"/>
    <lineage>
        <taxon>unclassified sequences</taxon>
        <taxon>metagenomes</taxon>
        <taxon>ecological metagenomes</taxon>
    </lineage>
</organism>
<dbReference type="Gene3D" id="3.40.50.2020">
    <property type="match status" value="1"/>
</dbReference>
<comment type="caution">
    <text evidence="1">The sequence shown here is derived from an EMBL/GenBank/DDBJ whole genome shotgun (WGS) entry which is preliminary data.</text>
</comment>
<dbReference type="CDD" id="cd01427">
    <property type="entry name" value="HAD_like"/>
    <property type="match status" value="1"/>
</dbReference>
<dbReference type="InterPro" id="IPR036412">
    <property type="entry name" value="HAD-like_sf"/>
</dbReference>
<dbReference type="SUPFAM" id="SSF56784">
    <property type="entry name" value="HAD-like"/>
    <property type="match status" value="1"/>
</dbReference>
<dbReference type="CDD" id="cd06223">
    <property type="entry name" value="PRTases_typeI"/>
    <property type="match status" value="1"/>
</dbReference>
<dbReference type="SUPFAM" id="SSF53271">
    <property type="entry name" value="PRTase-like"/>
    <property type="match status" value="1"/>
</dbReference>
<dbReference type="AlphaFoldDB" id="A0A0F9UXY6"/>
<evidence type="ECO:0008006" key="2">
    <source>
        <dbReference type="Google" id="ProtNLM"/>
    </source>
</evidence>
<dbReference type="InterPro" id="IPR023214">
    <property type="entry name" value="HAD_sf"/>
</dbReference>
<evidence type="ECO:0000313" key="1">
    <source>
        <dbReference type="EMBL" id="KKN97855.1"/>
    </source>
</evidence>
<name>A0A0F9UXY6_9ZZZZ</name>
<dbReference type="InterPro" id="IPR000836">
    <property type="entry name" value="PRTase_dom"/>
</dbReference>
<reference evidence="1" key="1">
    <citation type="journal article" date="2015" name="Nature">
        <title>Complex archaea that bridge the gap between prokaryotes and eukaryotes.</title>
        <authorList>
            <person name="Spang A."/>
            <person name="Saw J.H."/>
            <person name="Jorgensen S.L."/>
            <person name="Zaremba-Niedzwiedzka K."/>
            <person name="Martijn J."/>
            <person name="Lind A.E."/>
            <person name="van Eijk R."/>
            <person name="Schleper C."/>
            <person name="Guy L."/>
            <person name="Ettema T.J."/>
        </authorList>
    </citation>
    <scope>NUCLEOTIDE SEQUENCE</scope>
</reference>
<proteinExistence type="predicted"/>
<dbReference type="EMBL" id="LAZR01000055">
    <property type="protein sequence ID" value="KKN97855.1"/>
    <property type="molecule type" value="Genomic_DNA"/>
</dbReference>
<accession>A0A0F9UXY6</accession>
<gene>
    <name evidence="1" type="ORF">LCGC14_0153710</name>
</gene>